<proteinExistence type="predicted"/>
<dbReference type="STRING" id="1907941.BKE30_14695"/>
<gene>
    <name evidence="1" type="ORF">BKE30_14695</name>
</gene>
<keyword evidence="2" id="KW-1185">Reference proteome</keyword>
<dbReference type="Proteomes" id="UP000192132">
    <property type="component" value="Unassembled WGS sequence"/>
</dbReference>
<evidence type="ECO:0000313" key="2">
    <source>
        <dbReference type="Proteomes" id="UP000192132"/>
    </source>
</evidence>
<reference evidence="1 2" key="1">
    <citation type="submission" date="2016-10" db="EMBL/GenBank/DDBJ databases">
        <title>Draft Genome sequence of Alkanindiges sp. strain H1.</title>
        <authorList>
            <person name="Subhash Y."/>
            <person name="Lee S."/>
        </authorList>
    </citation>
    <scope>NUCLEOTIDE SEQUENCE [LARGE SCALE GENOMIC DNA]</scope>
    <source>
        <strain evidence="1 2">H1</strain>
    </source>
</reference>
<sequence>MQNRDKTLPDWLGIEEIAFSLGLSKVITKNQLSKPVEARNKAFRDCYDSFVRHTHKIIKKHRLESFDDLKTIYMIKNEYAESPFAHRDSVSGQQLSSLVNLRLEITHIDELGLRLGISKRTIFRLKNPDQAYEIKLMYPVFWCLMNDLRVKAA</sequence>
<dbReference type="RefSeq" id="WP_076879340.1">
    <property type="nucleotide sequence ID" value="NZ_MLCN01000055.1"/>
</dbReference>
<accession>A0A1S8CRR7</accession>
<name>A0A1S8CRR7_9GAMM</name>
<protein>
    <submittedName>
        <fullName evidence="1">Uncharacterized protein</fullName>
    </submittedName>
</protein>
<dbReference type="EMBL" id="MLCN01000055">
    <property type="protein sequence ID" value="ONG37376.1"/>
    <property type="molecule type" value="Genomic_DNA"/>
</dbReference>
<comment type="caution">
    <text evidence="1">The sequence shown here is derived from an EMBL/GenBank/DDBJ whole genome shotgun (WGS) entry which is preliminary data.</text>
</comment>
<organism evidence="1 2">
    <name type="scientific">Alkanindiges hydrocarboniclasticus</name>
    <dbReference type="NCBI Taxonomy" id="1907941"/>
    <lineage>
        <taxon>Bacteria</taxon>
        <taxon>Pseudomonadati</taxon>
        <taxon>Pseudomonadota</taxon>
        <taxon>Gammaproteobacteria</taxon>
        <taxon>Moraxellales</taxon>
        <taxon>Moraxellaceae</taxon>
        <taxon>Alkanindiges</taxon>
    </lineage>
</organism>
<evidence type="ECO:0000313" key="1">
    <source>
        <dbReference type="EMBL" id="ONG37376.1"/>
    </source>
</evidence>
<dbReference type="AlphaFoldDB" id="A0A1S8CRR7"/>